<evidence type="ECO:0000259" key="8">
    <source>
        <dbReference type="Pfam" id="PF00535"/>
    </source>
</evidence>
<organism evidence="9 10">
    <name type="scientific">Labrys wisconsinensis</name>
    <dbReference type="NCBI Taxonomy" id="425677"/>
    <lineage>
        <taxon>Bacteria</taxon>
        <taxon>Pseudomonadati</taxon>
        <taxon>Pseudomonadota</taxon>
        <taxon>Alphaproteobacteria</taxon>
        <taxon>Hyphomicrobiales</taxon>
        <taxon>Xanthobacteraceae</taxon>
        <taxon>Labrys</taxon>
    </lineage>
</organism>
<sequence length="330" mass="36960">MSKQSRPIYSLVVPIYNEEAVLPLLLHRLDRLLEALDGPAEVIFVDDGSRDCSPIVLAARARDNPSYRYIRLSRNFGHQVAITAGMDRASGDAVIVMDADLQDPPELVLEMVAKWREGYEIVYAQRLSREGEGRFKKATADLFYRLLDRLASVEIPRNVGDFRLIDRKVLAAFSTMREKDRFVRGMFAWMGFKQTAVTFHRQPRAAGETKYPLRKMLRLAANGIVSFSDAPLRLALWVGMAVSALAMLYAACVVVMWFTQAHLVPGWSSTVVITALLSGINMMMTGIMGLYVGRIHNEVKGRPLYLVDQRVGFEDGAEAMAADRRARSAS</sequence>
<keyword evidence="2 9" id="KW-0328">Glycosyltransferase</keyword>
<dbReference type="Pfam" id="PF00535">
    <property type="entry name" value="Glycos_transf_2"/>
    <property type="match status" value="1"/>
</dbReference>
<keyword evidence="6 7" id="KW-0472">Membrane</keyword>
<evidence type="ECO:0000313" key="10">
    <source>
        <dbReference type="Proteomes" id="UP001242480"/>
    </source>
</evidence>
<reference evidence="9 10" key="1">
    <citation type="submission" date="2023-07" db="EMBL/GenBank/DDBJ databases">
        <title>Genomic Encyclopedia of Type Strains, Phase IV (KMG-IV): sequencing the most valuable type-strain genomes for metagenomic binning, comparative biology and taxonomic classification.</title>
        <authorList>
            <person name="Goeker M."/>
        </authorList>
    </citation>
    <scope>NUCLEOTIDE SEQUENCE [LARGE SCALE GENOMIC DNA]</scope>
    <source>
        <strain evidence="9 10">DSM 19619</strain>
    </source>
</reference>
<evidence type="ECO:0000256" key="6">
    <source>
        <dbReference type="ARBA" id="ARBA00023136"/>
    </source>
</evidence>
<dbReference type="GO" id="GO:0004582">
    <property type="term" value="F:dolichyl-phosphate beta-D-mannosyltransferase activity"/>
    <property type="evidence" value="ECO:0007669"/>
    <property type="project" value="UniProtKB-EC"/>
</dbReference>
<evidence type="ECO:0000256" key="1">
    <source>
        <dbReference type="ARBA" id="ARBA00004141"/>
    </source>
</evidence>
<evidence type="ECO:0000256" key="5">
    <source>
        <dbReference type="ARBA" id="ARBA00022989"/>
    </source>
</evidence>
<proteinExistence type="predicted"/>
<dbReference type="InterPro" id="IPR029044">
    <property type="entry name" value="Nucleotide-diphossugar_trans"/>
</dbReference>
<protein>
    <submittedName>
        <fullName evidence="9">Dolichol-phosphate mannosyltransferase</fullName>
        <ecNumber evidence="9">2.4.1.83</ecNumber>
    </submittedName>
</protein>
<dbReference type="Gene3D" id="3.90.550.10">
    <property type="entry name" value="Spore Coat Polysaccharide Biosynthesis Protein SpsA, Chain A"/>
    <property type="match status" value="1"/>
</dbReference>
<dbReference type="EMBL" id="JAUSVX010000008">
    <property type="protein sequence ID" value="MDQ0471179.1"/>
    <property type="molecule type" value="Genomic_DNA"/>
</dbReference>
<dbReference type="RefSeq" id="WP_307275877.1">
    <property type="nucleotide sequence ID" value="NZ_JAUSVX010000008.1"/>
</dbReference>
<evidence type="ECO:0000256" key="2">
    <source>
        <dbReference type="ARBA" id="ARBA00022676"/>
    </source>
</evidence>
<comment type="subcellular location">
    <subcellularLocation>
        <location evidence="1">Membrane</location>
        <topology evidence="1">Multi-pass membrane protein</topology>
    </subcellularLocation>
</comment>
<accession>A0ABU0JD46</accession>
<evidence type="ECO:0000256" key="3">
    <source>
        <dbReference type="ARBA" id="ARBA00022679"/>
    </source>
</evidence>
<gene>
    <name evidence="9" type="ORF">QO011_004202</name>
</gene>
<dbReference type="EC" id="2.4.1.83" evidence="9"/>
<dbReference type="PANTHER" id="PTHR48090:SF1">
    <property type="entry name" value="PROPHAGE BACTOPRENOL GLUCOSYL TRANSFERASE HOMOLOG"/>
    <property type="match status" value="1"/>
</dbReference>
<name>A0ABU0JD46_9HYPH</name>
<evidence type="ECO:0000256" key="7">
    <source>
        <dbReference type="SAM" id="Phobius"/>
    </source>
</evidence>
<evidence type="ECO:0000256" key="4">
    <source>
        <dbReference type="ARBA" id="ARBA00022692"/>
    </source>
</evidence>
<comment type="caution">
    <text evidence="9">The sequence shown here is derived from an EMBL/GenBank/DDBJ whole genome shotgun (WGS) entry which is preliminary data.</text>
</comment>
<feature type="transmembrane region" description="Helical" evidence="7">
    <location>
        <begin position="234"/>
        <end position="258"/>
    </location>
</feature>
<feature type="domain" description="Glycosyltransferase 2-like" evidence="8">
    <location>
        <begin position="10"/>
        <end position="170"/>
    </location>
</feature>
<feature type="transmembrane region" description="Helical" evidence="7">
    <location>
        <begin position="270"/>
        <end position="292"/>
    </location>
</feature>
<dbReference type="InterPro" id="IPR050256">
    <property type="entry name" value="Glycosyltransferase_2"/>
</dbReference>
<dbReference type="InterPro" id="IPR001173">
    <property type="entry name" value="Glyco_trans_2-like"/>
</dbReference>
<dbReference type="Proteomes" id="UP001242480">
    <property type="component" value="Unassembled WGS sequence"/>
</dbReference>
<keyword evidence="10" id="KW-1185">Reference proteome</keyword>
<evidence type="ECO:0000313" key="9">
    <source>
        <dbReference type="EMBL" id="MDQ0471179.1"/>
    </source>
</evidence>
<keyword evidence="5 7" id="KW-1133">Transmembrane helix</keyword>
<keyword evidence="4 7" id="KW-0812">Transmembrane</keyword>
<dbReference type="SUPFAM" id="SSF53448">
    <property type="entry name" value="Nucleotide-diphospho-sugar transferases"/>
    <property type="match status" value="1"/>
</dbReference>
<dbReference type="PANTHER" id="PTHR48090">
    <property type="entry name" value="UNDECAPRENYL-PHOSPHATE 4-DEOXY-4-FORMAMIDO-L-ARABINOSE TRANSFERASE-RELATED"/>
    <property type="match status" value="1"/>
</dbReference>
<keyword evidence="3 9" id="KW-0808">Transferase</keyword>
<dbReference type="CDD" id="cd04187">
    <property type="entry name" value="DPM1_like_bac"/>
    <property type="match status" value="1"/>
</dbReference>